<evidence type="ECO:0000259" key="6">
    <source>
        <dbReference type="Pfam" id="PF08543"/>
    </source>
</evidence>
<evidence type="ECO:0000313" key="8">
    <source>
        <dbReference type="Proteomes" id="UP000323856"/>
    </source>
</evidence>
<dbReference type="OrthoDB" id="9800808at2"/>
<dbReference type="Pfam" id="PF08543">
    <property type="entry name" value="Phos_pyr_kin"/>
    <property type="match status" value="1"/>
</dbReference>
<dbReference type="InterPro" id="IPR013749">
    <property type="entry name" value="PM/HMP-P_kinase-1"/>
</dbReference>
<gene>
    <name evidence="7" type="primary">pdxK</name>
    <name evidence="7" type="ORF">FQ154_16705</name>
</gene>
<organism evidence="7 8">
    <name type="scientific">Paeniglutamicibacter gangotriensis</name>
    <dbReference type="NCBI Taxonomy" id="254787"/>
    <lineage>
        <taxon>Bacteria</taxon>
        <taxon>Bacillati</taxon>
        <taxon>Actinomycetota</taxon>
        <taxon>Actinomycetes</taxon>
        <taxon>Micrococcales</taxon>
        <taxon>Micrococcaceae</taxon>
        <taxon>Paeniglutamicibacter</taxon>
    </lineage>
</organism>
<feature type="domain" description="Pyridoxamine kinase/Phosphomethylpyrimidine kinase" evidence="6">
    <location>
        <begin position="90"/>
        <end position="260"/>
    </location>
</feature>
<dbReference type="Gene3D" id="3.40.1190.20">
    <property type="match status" value="1"/>
</dbReference>
<dbReference type="PANTHER" id="PTHR10534:SF15">
    <property type="entry name" value="PYRIDOXINE_PYRIDOXAL_PYRIDOXAMINE KINASE"/>
    <property type="match status" value="1"/>
</dbReference>
<keyword evidence="5" id="KW-0067">ATP-binding</keyword>
<dbReference type="AlphaFoldDB" id="A0A5B0E6W5"/>
<evidence type="ECO:0000256" key="1">
    <source>
        <dbReference type="ARBA" id="ARBA00012104"/>
    </source>
</evidence>
<dbReference type="GO" id="GO:0008478">
    <property type="term" value="F:pyridoxal kinase activity"/>
    <property type="evidence" value="ECO:0007669"/>
    <property type="project" value="UniProtKB-EC"/>
</dbReference>
<evidence type="ECO:0000256" key="5">
    <source>
        <dbReference type="ARBA" id="ARBA00022840"/>
    </source>
</evidence>
<dbReference type="GO" id="GO:0009443">
    <property type="term" value="P:pyridoxal 5'-phosphate salvage"/>
    <property type="evidence" value="ECO:0007669"/>
    <property type="project" value="InterPro"/>
</dbReference>
<name>A0A5B0E6W5_9MICC</name>
<dbReference type="RefSeq" id="WP_149620596.1">
    <property type="nucleotide sequence ID" value="NZ_VOBL01000021.1"/>
</dbReference>
<dbReference type="SUPFAM" id="SSF53613">
    <property type="entry name" value="Ribokinase-like"/>
    <property type="match status" value="1"/>
</dbReference>
<dbReference type="Proteomes" id="UP000323856">
    <property type="component" value="Unassembled WGS sequence"/>
</dbReference>
<accession>A0A5B0E6W5</accession>
<dbReference type="EMBL" id="VOBL01000021">
    <property type="protein sequence ID" value="KAA0974082.1"/>
    <property type="molecule type" value="Genomic_DNA"/>
</dbReference>
<dbReference type="PANTHER" id="PTHR10534">
    <property type="entry name" value="PYRIDOXAL KINASE"/>
    <property type="match status" value="1"/>
</dbReference>
<evidence type="ECO:0000313" key="7">
    <source>
        <dbReference type="EMBL" id="KAA0974082.1"/>
    </source>
</evidence>
<protein>
    <recommendedName>
        <fullName evidence="1">pyridoxal kinase</fullName>
        <ecNumber evidence="1">2.7.1.35</ecNumber>
    </recommendedName>
</protein>
<dbReference type="EC" id="2.7.1.35" evidence="1"/>
<reference evidence="7 8" key="1">
    <citation type="submission" date="2019-07" db="EMBL/GenBank/DDBJ databases">
        <title>Analysis of the biochemical properties, biological activity and biotechnological potential of siderophores and biosurfactants produced by Antarctic psychrotolerant bacteria.</title>
        <authorList>
            <person name="Styczynski M."/>
            <person name="Krucon T."/>
            <person name="Decewicz P."/>
            <person name="Dziewit L."/>
        </authorList>
    </citation>
    <scope>NUCLEOTIDE SEQUENCE [LARGE SCALE GENOMIC DNA]</scope>
    <source>
        <strain evidence="7 8">ANT_H27</strain>
    </source>
</reference>
<keyword evidence="3" id="KW-0547">Nucleotide-binding</keyword>
<evidence type="ECO:0000256" key="4">
    <source>
        <dbReference type="ARBA" id="ARBA00022777"/>
    </source>
</evidence>
<dbReference type="InterPro" id="IPR004625">
    <property type="entry name" value="PyrdxlKinase"/>
</dbReference>
<keyword evidence="2 7" id="KW-0808">Transferase</keyword>
<dbReference type="GO" id="GO:0005829">
    <property type="term" value="C:cytosol"/>
    <property type="evidence" value="ECO:0007669"/>
    <property type="project" value="TreeGrafter"/>
</dbReference>
<keyword evidence="4 7" id="KW-0418">Kinase</keyword>
<evidence type="ECO:0000256" key="2">
    <source>
        <dbReference type="ARBA" id="ARBA00022679"/>
    </source>
</evidence>
<dbReference type="GO" id="GO:0005524">
    <property type="term" value="F:ATP binding"/>
    <property type="evidence" value="ECO:0007669"/>
    <property type="project" value="UniProtKB-KW"/>
</dbReference>
<evidence type="ECO:0000256" key="3">
    <source>
        <dbReference type="ARBA" id="ARBA00022741"/>
    </source>
</evidence>
<proteinExistence type="predicted"/>
<sequence>MRQELPYELDQRPIAAVVISSQLAYGSVGNNVIARLIERAGHRAVCVPTVVFSNLPHYPTLAGGPLLDSWLVGILDDLLARDVLRDASFVCVGYLAHAGQAQIVGEWFAKLRQTNPGVRLLVDPAMGDQDVGLYTSLEVVNGYIQHLLPLANALTPNNFELHLLTEGQTHTSVEEKARSLLTPDLEWVAVTSAAHHEANDSNVHTFVATREETFRVKTPFIESRAKGAGDFFVGTIVGALLSGSALTDAIAGAAGETATALAGQDPWFSPRTQAK</sequence>
<dbReference type="GO" id="GO:0008902">
    <property type="term" value="F:hydroxymethylpyrimidine kinase activity"/>
    <property type="evidence" value="ECO:0007669"/>
    <property type="project" value="TreeGrafter"/>
</dbReference>
<comment type="caution">
    <text evidence="7">The sequence shown here is derived from an EMBL/GenBank/DDBJ whole genome shotgun (WGS) entry which is preliminary data.</text>
</comment>
<dbReference type="InterPro" id="IPR029056">
    <property type="entry name" value="Ribokinase-like"/>
</dbReference>